<protein>
    <submittedName>
        <fullName evidence="3">Amidohydrolase</fullName>
    </submittedName>
</protein>
<dbReference type="PROSITE" id="PS51318">
    <property type="entry name" value="TAT"/>
    <property type="match status" value="1"/>
</dbReference>
<dbReference type="SUPFAM" id="SSF51338">
    <property type="entry name" value="Composite domain of metallo-dependent hydrolases"/>
    <property type="match status" value="1"/>
</dbReference>
<dbReference type="InterPro" id="IPR006311">
    <property type="entry name" value="TAT_signal"/>
</dbReference>
<name>A0A9D6Z2N5_9BACT</name>
<dbReference type="PANTHER" id="PTHR22642:SF2">
    <property type="entry name" value="PROTEIN LONG AFTER FAR-RED 3"/>
    <property type="match status" value="1"/>
</dbReference>
<dbReference type="SUPFAM" id="SSF51556">
    <property type="entry name" value="Metallo-dependent hydrolases"/>
    <property type="match status" value="1"/>
</dbReference>
<dbReference type="Gene3D" id="2.30.40.10">
    <property type="entry name" value="Urease, subunit C, domain 1"/>
    <property type="match status" value="1"/>
</dbReference>
<organism evidence="3 4">
    <name type="scientific">Desulfomonile tiedjei</name>
    <dbReference type="NCBI Taxonomy" id="2358"/>
    <lineage>
        <taxon>Bacteria</taxon>
        <taxon>Pseudomonadati</taxon>
        <taxon>Thermodesulfobacteriota</taxon>
        <taxon>Desulfomonilia</taxon>
        <taxon>Desulfomonilales</taxon>
        <taxon>Desulfomonilaceae</taxon>
        <taxon>Desulfomonile</taxon>
    </lineage>
</organism>
<gene>
    <name evidence="3" type="ORF">HY912_23230</name>
</gene>
<dbReference type="GO" id="GO:0051536">
    <property type="term" value="F:iron-sulfur cluster binding"/>
    <property type="evidence" value="ECO:0007669"/>
    <property type="project" value="UniProtKB-KW"/>
</dbReference>
<keyword evidence="1" id="KW-0411">Iron-sulfur</keyword>
<dbReference type="Gene3D" id="3.20.20.140">
    <property type="entry name" value="Metal-dependent hydrolases"/>
    <property type="match status" value="1"/>
</dbReference>
<evidence type="ECO:0000256" key="1">
    <source>
        <dbReference type="ARBA" id="ARBA00023014"/>
    </source>
</evidence>
<accession>A0A9D6Z2N5</accession>
<dbReference type="PANTHER" id="PTHR22642">
    <property type="entry name" value="IMIDAZOLONEPROPIONASE"/>
    <property type="match status" value="1"/>
</dbReference>
<dbReference type="Pfam" id="PF07969">
    <property type="entry name" value="Amidohydro_3"/>
    <property type="match status" value="1"/>
</dbReference>
<evidence type="ECO:0000259" key="2">
    <source>
        <dbReference type="Pfam" id="PF07969"/>
    </source>
</evidence>
<keyword evidence="1" id="KW-0479">Metal-binding</keyword>
<reference evidence="3" key="1">
    <citation type="submission" date="2020-07" db="EMBL/GenBank/DDBJ databases">
        <title>Huge and variable diversity of episymbiotic CPR bacteria and DPANN archaea in groundwater ecosystems.</title>
        <authorList>
            <person name="He C.Y."/>
            <person name="Keren R."/>
            <person name="Whittaker M."/>
            <person name="Farag I.F."/>
            <person name="Doudna J."/>
            <person name="Cate J.H.D."/>
            <person name="Banfield J.F."/>
        </authorList>
    </citation>
    <scope>NUCLEOTIDE SEQUENCE</scope>
    <source>
        <strain evidence="3">NC_groundwater_1664_Pr3_B-0.1um_52_9</strain>
    </source>
</reference>
<dbReference type="InterPro" id="IPR011059">
    <property type="entry name" value="Metal-dep_hydrolase_composite"/>
</dbReference>
<comment type="caution">
    <text evidence="3">The sequence shown here is derived from an EMBL/GenBank/DDBJ whole genome shotgun (WGS) entry which is preliminary data.</text>
</comment>
<dbReference type="GO" id="GO:0016810">
    <property type="term" value="F:hydrolase activity, acting on carbon-nitrogen (but not peptide) bonds"/>
    <property type="evidence" value="ECO:0007669"/>
    <property type="project" value="InterPro"/>
</dbReference>
<dbReference type="Proteomes" id="UP000807825">
    <property type="component" value="Unassembled WGS sequence"/>
</dbReference>
<evidence type="ECO:0000313" key="3">
    <source>
        <dbReference type="EMBL" id="MBI5252418.1"/>
    </source>
</evidence>
<proteinExistence type="predicted"/>
<sequence length="584" mass="63438">MNDEDKKISRRRFLKASSLVATGGLLLGSDALASATKSDLVADAVYFNGKIATLDATESTVGAVAVKDGKILKVGSSDEIKKLAGTSTRMVDLGGKTVVPGLIDAHCHPMETIMMKDGWVDARYPACPSVKQALANIAAWIQHTPKGKWVFVACVSASENKFAEKRLPTKAELDSVAPDNPVILADGAHLAVVNSMALKLLGITKGVSELKGGGRAILDKDGEPNGTLTDAMGSVPTTPSLNDLERYYGTGIQDFWKEYGFTSLLAITPAAALPVLQAVSQKRKPDIRYTVSVWTDPNTEGMPENLDKFKMPAGADPAFYRFGAIKAWVDGENDCRTGLMYERYKGHFDTDPPGDKGTLVTPTPKAEHFADIANRNGVICMLHCSGDKAMDMGLDAYAREIKTRSKQTMMRIEHFGMFQMSDQQLRRAGEMKKQGLFVCVQPTWLLELVKADYENMGAFLAKTGFRFRSMIDAGLEPSAGTDMTGIYLANINPFSAIYACVTRNSDKGIFEPKEAVTVTEALKMWTIWAAKSMGEEKVKGTIEPGKYADMTVLSDDIFTMPTEGLKDVKTLKTIVGGNVVYEAK</sequence>
<dbReference type="EMBL" id="JACRDE010000606">
    <property type="protein sequence ID" value="MBI5252418.1"/>
    <property type="molecule type" value="Genomic_DNA"/>
</dbReference>
<dbReference type="InterPro" id="IPR032466">
    <property type="entry name" value="Metal_Hydrolase"/>
</dbReference>
<dbReference type="CDD" id="cd01300">
    <property type="entry name" value="YtcJ_like"/>
    <property type="match status" value="1"/>
</dbReference>
<dbReference type="InterPro" id="IPR033932">
    <property type="entry name" value="YtcJ-like"/>
</dbReference>
<keyword evidence="1" id="KW-0408">Iron</keyword>
<dbReference type="Gene3D" id="3.10.310.70">
    <property type="match status" value="1"/>
</dbReference>
<feature type="domain" description="Amidohydrolase 3" evidence="2">
    <location>
        <begin position="90"/>
        <end position="581"/>
    </location>
</feature>
<dbReference type="AlphaFoldDB" id="A0A9D6Z2N5"/>
<dbReference type="InterPro" id="IPR013108">
    <property type="entry name" value="Amidohydro_3"/>
</dbReference>
<evidence type="ECO:0000313" key="4">
    <source>
        <dbReference type="Proteomes" id="UP000807825"/>
    </source>
</evidence>